<organism evidence="2 3">
    <name type="scientific">Microbacterium kribbense</name>
    <dbReference type="NCBI Taxonomy" id="433645"/>
    <lineage>
        <taxon>Bacteria</taxon>
        <taxon>Bacillati</taxon>
        <taxon>Actinomycetota</taxon>
        <taxon>Actinomycetes</taxon>
        <taxon>Micrococcales</taxon>
        <taxon>Microbacteriaceae</taxon>
        <taxon>Microbacterium</taxon>
    </lineage>
</organism>
<sequence>MRARDDVRADDAHAVVIREPLPTRFPPEEHIPALVTILNGMLLWGGSRIYRKLFGIGVNEWRILGELSNVPGATAAQASRDLGINKAIASRSIAVLHERNLITQESTGRARRLYLTGAGADLFNSIKPVAARREQLLLTDFSAEEVALLRAMLVRMAANEPHLHAFDAGLLGADADDL</sequence>
<dbReference type="Pfam" id="PF12802">
    <property type="entry name" value="MarR_2"/>
    <property type="match status" value="1"/>
</dbReference>
<feature type="domain" description="HTH marR-type" evidence="1">
    <location>
        <begin position="49"/>
        <end position="146"/>
    </location>
</feature>
<dbReference type="Proteomes" id="UP001500540">
    <property type="component" value="Unassembled WGS sequence"/>
</dbReference>
<accession>A0ABP7GKX1</accession>
<dbReference type="InterPro" id="IPR000835">
    <property type="entry name" value="HTH_MarR-typ"/>
</dbReference>
<evidence type="ECO:0000313" key="3">
    <source>
        <dbReference type="Proteomes" id="UP001500540"/>
    </source>
</evidence>
<gene>
    <name evidence="2" type="ORF">GCM10022240_15060</name>
</gene>
<evidence type="ECO:0000259" key="1">
    <source>
        <dbReference type="SMART" id="SM00347"/>
    </source>
</evidence>
<dbReference type="SUPFAM" id="SSF46785">
    <property type="entry name" value="Winged helix' DNA-binding domain"/>
    <property type="match status" value="1"/>
</dbReference>
<dbReference type="InterPro" id="IPR036388">
    <property type="entry name" value="WH-like_DNA-bd_sf"/>
</dbReference>
<name>A0ABP7GKX1_9MICO</name>
<keyword evidence="3" id="KW-1185">Reference proteome</keyword>
<protein>
    <recommendedName>
        <fullName evidence="1">HTH marR-type domain-containing protein</fullName>
    </recommendedName>
</protein>
<dbReference type="EMBL" id="BAABAF010000005">
    <property type="protein sequence ID" value="GAA3763671.1"/>
    <property type="molecule type" value="Genomic_DNA"/>
</dbReference>
<dbReference type="InterPro" id="IPR036390">
    <property type="entry name" value="WH_DNA-bd_sf"/>
</dbReference>
<proteinExistence type="predicted"/>
<dbReference type="Gene3D" id="1.10.10.10">
    <property type="entry name" value="Winged helix-like DNA-binding domain superfamily/Winged helix DNA-binding domain"/>
    <property type="match status" value="1"/>
</dbReference>
<dbReference type="RefSeq" id="WP_344782173.1">
    <property type="nucleotide sequence ID" value="NZ_BAABAF010000005.1"/>
</dbReference>
<reference evidence="3" key="1">
    <citation type="journal article" date="2019" name="Int. J. Syst. Evol. Microbiol.">
        <title>The Global Catalogue of Microorganisms (GCM) 10K type strain sequencing project: providing services to taxonomists for standard genome sequencing and annotation.</title>
        <authorList>
            <consortium name="The Broad Institute Genomics Platform"/>
            <consortium name="The Broad Institute Genome Sequencing Center for Infectious Disease"/>
            <person name="Wu L."/>
            <person name="Ma J."/>
        </authorList>
    </citation>
    <scope>NUCLEOTIDE SEQUENCE [LARGE SCALE GENOMIC DNA]</scope>
    <source>
        <strain evidence="3">JCM 16950</strain>
    </source>
</reference>
<evidence type="ECO:0000313" key="2">
    <source>
        <dbReference type="EMBL" id="GAA3763671.1"/>
    </source>
</evidence>
<dbReference type="SMART" id="SM00347">
    <property type="entry name" value="HTH_MARR"/>
    <property type="match status" value="1"/>
</dbReference>
<comment type="caution">
    <text evidence="2">The sequence shown here is derived from an EMBL/GenBank/DDBJ whole genome shotgun (WGS) entry which is preliminary data.</text>
</comment>